<keyword evidence="4 5" id="KW-0472">Membrane</keyword>
<feature type="transmembrane region" description="Helical" evidence="5">
    <location>
        <begin position="118"/>
        <end position="135"/>
    </location>
</feature>
<feature type="transmembrane region" description="Helical" evidence="5">
    <location>
        <begin position="18"/>
        <end position="36"/>
    </location>
</feature>
<protein>
    <submittedName>
        <fullName evidence="7">Inositol phosphorylceramide synthase</fullName>
    </submittedName>
</protein>
<proteinExistence type="predicted"/>
<keyword evidence="8" id="KW-1185">Reference proteome</keyword>
<evidence type="ECO:0000313" key="8">
    <source>
        <dbReference type="Proteomes" id="UP000279994"/>
    </source>
</evidence>
<reference evidence="7 8" key="1">
    <citation type="submission" date="2018-11" db="EMBL/GenBank/DDBJ databases">
        <authorList>
            <person name="Li F."/>
        </authorList>
    </citation>
    <scope>NUCLEOTIDE SEQUENCE [LARGE SCALE GENOMIC DNA]</scope>
    <source>
        <strain evidence="7 8">Gsoil 818</strain>
    </source>
</reference>
<evidence type="ECO:0000256" key="2">
    <source>
        <dbReference type="ARBA" id="ARBA00022692"/>
    </source>
</evidence>
<organism evidence="7 8">
    <name type="scientific">Nocardioides pocheonensis</name>
    <dbReference type="NCBI Taxonomy" id="661485"/>
    <lineage>
        <taxon>Bacteria</taxon>
        <taxon>Bacillati</taxon>
        <taxon>Actinomycetota</taxon>
        <taxon>Actinomycetes</taxon>
        <taxon>Propionibacteriales</taxon>
        <taxon>Nocardioidaceae</taxon>
        <taxon>Nocardioides</taxon>
    </lineage>
</organism>
<sequence length="293" mass="31722">MAEERAATSRAGVVRRVLLSRAVIELGAMSILAIIYNTVRAGGGDDDRAEAMAHARDIANLEGVVFRHLELSLDHWIITVPVLAVAACYFYALMHYVMTPTILVLSRRRGGWRYWRGYWALVVGSAIALVIYANWPLAPPRLMPELGTIDVMQHFAAAGWWGDAASAPRGLGDATNQFAAMPSLHFGWSLWCGIQMWGFGRRRWRIAAVAYPTLQALVVLATANHFLLDVVGGAACILLGYAVVTLVGRALGKTGRPAERGTVVATPGHVTADVAARTVVDAVDRLQPSPATR</sequence>
<dbReference type="InterPro" id="IPR026841">
    <property type="entry name" value="Aur1/Ipt1"/>
</dbReference>
<comment type="caution">
    <text evidence="7">The sequence shown here is derived from an EMBL/GenBank/DDBJ whole genome shotgun (WGS) entry which is preliminary data.</text>
</comment>
<evidence type="ECO:0000313" key="7">
    <source>
        <dbReference type="EMBL" id="RNM16968.1"/>
    </source>
</evidence>
<dbReference type="InterPro" id="IPR052185">
    <property type="entry name" value="IPC_Synthase-Related"/>
</dbReference>
<feature type="transmembrane region" description="Helical" evidence="5">
    <location>
        <begin position="230"/>
        <end position="251"/>
    </location>
</feature>
<evidence type="ECO:0000259" key="6">
    <source>
        <dbReference type="Pfam" id="PF14378"/>
    </source>
</evidence>
<feature type="transmembrane region" description="Helical" evidence="5">
    <location>
        <begin position="178"/>
        <end position="199"/>
    </location>
</feature>
<feature type="domain" description="Inositolphosphotransferase Aur1/Ipt1" evidence="6">
    <location>
        <begin position="57"/>
        <end position="242"/>
    </location>
</feature>
<evidence type="ECO:0000256" key="4">
    <source>
        <dbReference type="ARBA" id="ARBA00023136"/>
    </source>
</evidence>
<dbReference type="EMBL" id="RJSF01000005">
    <property type="protein sequence ID" value="RNM16968.1"/>
    <property type="molecule type" value="Genomic_DNA"/>
</dbReference>
<evidence type="ECO:0000256" key="3">
    <source>
        <dbReference type="ARBA" id="ARBA00022989"/>
    </source>
</evidence>
<dbReference type="PANTHER" id="PTHR31310:SF7">
    <property type="entry name" value="PA-PHOSPHATASE RELATED-FAMILY PROTEIN DDB_G0268928"/>
    <property type="match status" value="1"/>
</dbReference>
<dbReference type="CDD" id="cd03386">
    <property type="entry name" value="PAP2_Aur1_like"/>
    <property type="match status" value="1"/>
</dbReference>
<evidence type="ECO:0000256" key="1">
    <source>
        <dbReference type="ARBA" id="ARBA00004141"/>
    </source>
</evidence>
<feature type="transmembrane region" description="Helical" evidence="5">
    <location>
        <begin position="206"/>
        <end position="224"/>
    </location>
</feature>
<dbReference type="Pfam" id="PF14378">
    <property type="entry name" value="PAP2_3"/>
    <property type="match status" value="1"/>
</dbReference>
<feature type="transmembrane region" description="Helical" evidence="5">
    <location>
        <begin position="76"/>
        <end position="97"/>
    </location>
</feature>
<dbReference type="GO" id="GO:0016020">
    <property type="term" value="C:membrane"/>
    <property type="evidence" value="ECO:0007669"/>
    <property type="project" value="UniProtKB-SubCell"/>
</dbReference>
<dbReference type="AlphaFoldDB" id="A0A3N0GXU5"/>
<evidence type="ECO:0000256" key="5">
    <source>
        <dbReference type="SAM" id="Phobius"/>
    </source>
</evidence>
<keyword evidence="2 5" id="KW-0812">Transmembrane</keyword>
<dbReference type="RefSeq" id="WP_123221307.1">
    <property type="nucleotide sequence ID" value="NZ_RJSF01000005.1"/>
</dbReference>
<name>A0A3N0GXU5_9ACTN</name>
<comment type="subcellular location">
    <subcellularLocation>
        <location evidence="1">Membrane</location>
        <topology evidence="1">Multi-pass membrane protein</topology>
    </subcellularLocation>
</comment>
<dbReference type="Proteomes" id="UP000279994">
    <property type="component" value="Unassembled WGS sequence"/>
</dbReference>
<dbReference type="OrthoDB" id="5241565at2"/>
<accession>A0A3N0GXU5</accession>
<keyword evidence="3 5" id="KW-1133">Transmembrane helix</keyword>
<gene>
    <name evidence="7" type="ORF">EFL26_02455</name>
</gene>
<dbReference type="PANTHER" id="PTHR31310">
    <property type="match status" value="1"/>
</dbReference>